<feature type="transmembrane region" description="Helical" evidence="2">
    <location>
        <begin position="20"/>
        <end position="39"/>
    </location>
</feature>
<gene>
    <name evidence="4" type="ORF">B0A55_09090</name>
</gene>
<organism evidence="4 5">
    <name type="scientific">Friedmanniomyces simplex</name>
    <dbReference type="NCBI Taxonomy" id="329884"/>
    <lineage>
        <taxon>Eukaryota</taxon>
        <taxon>Fungi</taxon>
        <taxon>Dikarya</taxon>
        <taxon>Ascomycota</taxon>
        <taxon>Pezizomycotina</taxon>
        <taxon>Dothideomycetes</taxon>
        <taxon>Dothideomycetidae</taxon>
        <taxon>Mycosphaerellales</taxon>
        <taxon>Teratosphaeriaceae</taxon>
        <taxon>Friedmanniomyces</taxon>
    </lineage>
</organism>
<dbReference type="PANTHER" id="PTHR38695">
    <property type="entry name" value="AMINO ACID PERMEASE_ SLC12A DOMAIN-CONTAINING PROTEIN"/>
    <property type="match status" value="1"/>
</dbReference>
<dbReference type="Pfam" id="PF17648">
    <property type="entry name" value="Luciferase"/>
    <property type="match status" value="1"/>
</dbReference>
<feature type="region of interest" description="Disordered" evidence="1">
    <location>
        <begin position="251"/>
        <end position="293"/>
    </location>
</feature>
<feature type="compositionally biased region" description="Basic and acidic residues" evidence="1">
    <location>
        <begin position="251"/>
        <end position="262"/>
    </location>
</feature>
<comment type="caution">
    <text evidence="4">The sequence shown here is derived from an EMBL/GenBank/DDBJ whole genome shotgun (WGS) entry which is preliminary data.</text>
</comment>
<evidence type="ECO:0000313" key="4">
    <source>
        <dbReference type="EMBL" id="TKA67414.1"/>
    </source>
</evidence>
<proteinExistence type="predicted"/>
<evidence type="ECO:0000313" key="5">
    <source>
        <dbReference type="Proteomes" id="UP000309340"/>
    </source>
</evidence>
<dbReference type="EMBL" id="NAJQ01000576">
    <property type="protein sequence ID" value="TKA67414.1"/>
    <property type="molecule type" value="Genomic_DNA"/>
</dbReference>
<keyword evidence="2" id="KW-1133">Transmembrane helix</keyword>
<keyword evidence="2" id="KW-0472">Membrane</keyword>
<name>A0A4U0WUW2_9PEZI</name>
<evidence type="ECO:0000256" key="1">
    <source>
        <dbReference type="SAM" id="MobiDB-lite"/>
    </source>
</evidence>
<evidence type="ECO:0000259" key="3">
    <source>
        <dbReference type="Pfam" id="PF17648"/>
    </source>
</evidence>
<dbReference type="OrthoDB" id="9987011at2759"/>
<dbReference type="STRING" id="329884.A0A4U0WUW2"/>
<evidence type="ECO:0000256" key="2">
    <source>
        <dbReference type="SAM" id="Phobius"/>
    </source>
</evidence>
<accession>A0A4U0WUW2</accession>
<dbReference type="Proteomes" id="UP000309340">
    <property type="component" value="Unassembled WGS sequence"/>
</dbReference>
<keyword evidence="5" id="KW-1185">Reference proteome</keyword>
<dbReference type="PANTHER" id="PTHR38695:SF1">
    <property type="entry name" value="AMINO ACID PERMEASE_ SLC12A DOMAIN-CONTAINING PROTEIN"/>
    <property type="match status" value="1"/>
</dbReference>
<dbReference type="AlphaFoldDB" id="A0A4U0WUW2"/>
<keyword evidence="2" id="KW-0812">Transmembrane</keyword>
<feature type="domain" description="Luciferase" evidence="3">
    <location>
        <begin position="166"/>
        <end position="238"/>
    </location>
</feature>
<reference evidence="4 5" key="1">
    <citation type="submission" date="2017-03" db="EMBL/GenBank/DDBJ databases">
        <title>Genomes of endolithic fungi from Antarctica.</title>
        <authorList>
            <person name="Coleine C."/>
            <person name="Masonjones S."/>
            <person name="Stajich J.E."/>
        </authorList>
    </citation>
    <scope>NUCLEOTIDE SEQUENCE [LARGE SCALE GENOMIC DNA]</scope>
    <source>
        <strain evidence="4 5">CCFEE 5184</strain>
    </source>
</reference>
<sequence length="293" mass="31224">MESILTGHSPLNDLSSSQTINLTTSFLLLAVVLPFLLHLHQEYLAFLALGPGGTPTTFVGFLRVKALGLFALSDPYAPAPIPQRFRGTRGYLVGLPKRLPPRPFTRGIAPHRQVTQKATSAHYQQLARAIEALAISNPPHLRIGTSCFEKHGTGLFSTSPAKRTCGGEICHAHPSDGSMHLTLHPADEALVLEAGWGERHPLARGGWFERFVPRGFLMVYAPRSEEEVGVVVGIVRAAAWFVDGGDGVGGEVKDGVGERRDSGYASADGGYPSADNGSPVDDLGQSVEDVGAS</sequence>
<protein>
    <recommendedName>
        <fullName evidence="3">Luciferase domain-containing protein</fullName>
    </recommendedName>
</protein>
<dbReference type="InterPro" id="IPR048273">
    <property type="entry name" value="Luciferase"/>
</dbReference>
<dbReference type="InterPro" id="IPR040841">
    <property type="entry name" value="Luciferase_dom"/>
</dbReference>